<keyword evidence="3" id="KW-1185">Reference proteome</keyword>
<name>G7JZ90_MEDTR</name>
<sequence>MSSSKCGGLLFVVLCDRLFNQRFGRQRCRSGGHGYSGHFNFIIYFCRHYVVIFYQLGCCEYVRRFILYVFSGVE</sequence>
<dbReference type="EnsemblPlants" id="AES97275">
    <property type="protein sequence ID" value="AES97275"/>
    <property type="gene ID" value="MTR_5g048080"/>
</dbReference>
<reference evidence="1 3" key="1">
    <citation type="journal article" date="2011" name="Nature">
        <title>The Medicago genome provides insight into the evolution of rhizobial symbioses.</title>
        <authorList>
            <person name="Young N.D."/>
            <person name="Debelle F."/>
            <person name="Oldroyd G.E."/>
            <person name="Geurts R."/>
            <person name="Cannon S.B."/>
            <person name="Udvardi M.K."/>
            <person name="Benedito V.A."/>
            <person name="Mayer K.F."/>
            <person name="Gouzy J."/>
            <person name="Schoof H."/>
            <person name="Van de Peer Y."/>
            <person name="Proost S."/>
            <person name="Cook D.R."/>
            <person name="Meyers B.C."/>
            <person name="Spannagl M."/>
            <person name="Cheung F."/>
            <person name="De Mita S."/>
            <person name="Krishnakumar V."/>
            <person name="Gundlach H."/>
            <person name="Zhou S."/>
            <person name="Mudge J."/>
            <person name="Bharti A.K."/>
            <person name="Murray J.D."/>
            <person name="Naoumkina M.A."/>
            <person name="Rosen B."/>
            <person name="Silverstein K.A."/>
            <person name="Tang H."/>
            <person name="Rombauts S."/>
            <person name="Zhao P.X."/>
            <person name="Zhou P."/>
            <person name="Barbe V."/>
            <person name="Bardou P."/>
            <person name="Bechner M."/>
            <person name="Bellec A."/>
            <person name="Berger A."/>
            <person name="Berges H."/>
            <person name="Bidwell S."/>
            <person name="Bisseling T."/>
            <person name="Choisne N."/>
            <person name="Couloux A."/>
            <person name="Denny R."/>
            <person name="Deshpande S."/>
            <person name="Dai X."/>
            <person name="Doyle J.J."/>
            <person name="Dudez A.M."/>
            <person name="Farmer A.D."/>
            <person name="Fouteau S."/>
            <person name="Franken C."/>
            <person name="Gibelin C."/>
            <person name="Gish J."/>
            <person name="Goldstein S."/>
            <person name="Gonzalez A.J."/>
            <person name="Green P.J."/>
            <person name="Hallab A."/>
            <person name="Hartog M."/>
            <person name="Hua A."/>
            <person name="Humphray S.J."/>
            <person name="Jeong D.H."/>
            <person name="Jing Y."/>
            <person name="Jocker A."/>
            <person name="Kenton S.M."/>
            <person name="Kim D.J."/>
            <person name="Klee K."/>
            <person name="Lai H."/>
            <person name="Lang C."/>
            <person name="Lin S."/>
            <person name="Macmil S.L."/>
            <person name="Magdelenat G."/>
            <person name="Matthews L."/>
            <person name="McCorrison J."/>
            <person name="Monaghan E.L."/>
            <person name="Mun J.H."/>
            <person name="Najar F.Z."/>
            <person name="Nicholson C."/>
            <person name="Noirot C."/>
            <person name="O'Bleness M."/>
            <person name="Paule C.R."/>
            <person name="Poulain J."/>
            <person name="Prion F."/>
            <person name="Qin B."/>
            <person name="Qu C."/>
            <person name="Retzel E.F."/>
            <person name="Riddle C."/>
            <person name="Sallet E."/>
            <person name="Samain S."/>
            <person name="Samson N."/>
            <person name="Sanders I."/>
            <person name="Saurat O."/>
            <person name="Scarpelli C."/>
            <person name="Schiex T."/>
            <person name="Segurens B."/>
            <person name="Severin A.J."/>
            <person name="Sherrier D.J."/>
            <person name="Shi R."/>
            <person name="Sims S."/>
            <person name="Singer S.R."/>
            <person name="Sinharoy S."/>
            <person name="Sterck L."/>
            <person name="Viollet A."/>
            <person name="Wang B.B."/>
            <person name="Wang K."/>
            <person name="Wang M."/>
            <person name="Wang X."/>
            <person name="Warfsmann J."/>
            <person name="Weissenbach J."/>
            <person name="White D.D."/>
            <person name="White J.D."/>
            <person name="Wiley G.B."/>
            <person name="Wincker P."/>
            <person name="Xing Y."/>
            <person name="Yang L."/>
            <person name="Yao Z."/>
            <person name="Ying F."/>
            <person name="Zhai J."/>
            <person name="Zhou L."/>
            <person name="Zuber A."/>
            <person name="Denarie J."/>
            <person name="Dixon R.A."/>
            <person name="May G.D."/>
            <person name="Schwartz D.C."/>
            <person name="Rogers J."/>
            <person name="Quetier F."/>
            <person name="Town C.D."/>
            <person name="Roe B.A."/>
        </authorList>
    </citation>
    <scope>NUCLEOTIDE SEQUENCE [LARGE SCALE GENOMIC DNA]</scope>
    <source>
        <strain evidence="1">A17</strain>
        <strain evidence="2 3">cv. Jemalong A17</strain>
    </source>
</reference>
<reference evidence="1 3" key="2">
    <citation type="journal article" date="2014" name="BMC Genomics">
        <title>An improved genome release (version Mt4.0) for the model legume Medicago truncatula.</title>
        <authorList>
            <person name="Tang H."/>
            <person name="Krishnakumar V."/>
            <person name="Bidwell S."/>
            <person name="Rosen B."/>
            <person name="Chan A."/>
            <person name="Zhou S."/>
            <person name="Gentzbittel L."/>
            <person name="Childs K.L."/>
            <person name="Yandell M."/>
            <person name="Gundlach H."/>
            <person name="Mayer K.F."/>
            <person name="Schwartz D.C."/>
            <person name="Town C.D."/>
        </authorList>
    </citation>
    <scope>GENOME REANNOTATION</scope>
    <source>
        <strain evidence="2 3">cv. Jemalong A17</strain>
    </source>
</reference>
<organism evidence="1 3">
    <name type="scientific">Medicago truncatula</name>
    <name type="common">Barrel medic</name>
    <name type="synonym">Medicago tribuloides</name>
    <dbReference type="NCBI Taxonomy" id="3880"/>
    <lineage>
        <taxon>Eukaryota</taxon>
        <taxon>Viridiplantae</taxon>
        <taxon>Streptophyta</taxon>
        <taxon>Embryophyta</taxon>
        <taxon>Tracheophyta</taxon>
        <taxon>Spermatophyta</taxon>
        <taxon>Magnoliopsida</taxon>
        <taxon>eudicotyledons</taxon>
        <taxon>Gunneridae</taxon>
        <taxon>Pentapetalae</taxon>
        <taxon>rosids</taxon>
        <taxon>fabids</taxon>
        <taxon>Fabales</taxon>
        <taxon>Fabaceae</taxon>
        <taxon>Papilionoideae</taxon>
        <taxon>50 kb inversion clade</taxon>
        <taxon>NPAAA clade</taxon>
        <taxon>Hologalegina</taxon>
        <taxon>IRL clade</taxon>
        <taxon>Trifolieae</taxon>
        <taxon>Medicago</taxon>
    </lineage>
</organism>
<evidence type="ECO:0000313" key="1">
    <source>
        <dbReference type="EMBL" id="AES97275.1"/>
    </source>
</evidence>
<dbReference type="Proteomes" id="UP000002051">
    <property type="component" value="Chromosome 5"/>
</dbReference>
<dbReference type="AlphaFoldDB" id="G7JZ90"/>
<evidence type="ECO:0000313" key="2">
    <source>
        <dbReference type="EnsemblPlants" id="AES97275"/>
    </source>
</evidence>
<protein>
    <submittedName>
        <fullName evidence="1 2">Uncharacterized protein</fullName>
    </submittedName>
</protein>
<accession>G7JZ90</accession>
<dbReference type="EMBL" id="CM001221">
    <property type="protein sequence ID" value="AES97275.1"/>
    <property type="molecule type" value="Genomic_DNA"/>
</dbReference>
<evidence type="ECO:0000313" key="3">
    <source>
        <dbReference type="Proteomes" id="UP000002051"/>
    </source>
</evidence>
<dbReference type="PaxDb" id="3880-AES97275"/>
<gene>
    <name evidence="1" type="ordered locus">MTR_5g048080</name>
</gene>
<dbReference type="HOGENOM" id="CLU_2691501_0_0_1"/>
<reference evidence="2" key="3">
    <citation type="submission" date="2015-04" db="UniProtKB">
        <authorList>
            <consortium name="EnsemblPlants"/>
        </authorList>
    </citation>
    <scope>IDENTIFICATION</scope>
    <source>
        <strain evidence="2">cv. Jemalong A17</strain>
    </source>
</reference>
<proteinExistence type="predicted"/>